<feature type="transmembrane region" description="Helical" evidence="7">
    <location>
        <begin position="41"/>
        <end position="65"/>
    </location>
</feature>
<sequence>MNTQTLLTFTAFAALAIMSPGPSILLTLRNGASFGVRSVMWSALGNICGVFCLSVAAILGLGVLLKSSALLFGAVKIVGALYLFYIGLRQLFGASTVLVSEADDKESSIAPQPKKLYREAFLTAATNPKAILFFTALFPQFVNAHSSLLPQFLILTGIFMAVSYTTHMSYALIASRARNLLQKPSFSKWVSRVVGTAFIGFGTMLLTLRRQAV</sequence>
<feature type="transmembrane region" description="Helical" evidence="7">
    <location>
        <begin position="189"/>
        <end position="208"/>
    </location>
</feature>
<dbReference type="GO" id="GO:0005886">
    <property type="term" value="C:plasma membrane"/>
    <property type="evidence" value="ECO:0007669"/>
    <property type="project" value="UniProtKB-SubCell"/>
</dbReference>
<dbReference type="RefSeq" id="WP_061535207.1">
    <property type="nucleotide sequence ID" value="NZ_CP013233.1"/>
</dbReference>
<keyword evidence="5 7" id="KW-1133">Transmembrane helix</keyword>
<dbReference type="EMBL" id="CP013235">
    <property type="protein sequence ID" value="AMP09239.1"/>
    <property type="molecule type" value="Genomic_DNA"/>
</dbReference>
<protein>
    <submittedName>
        <fullName evidence="8">LysE type translocator family protein</fullName>
    </submittedName>
</protein>
<dbReference type="PANTHER" id="PTHR30086:SF14">
    <property type="entry name" value="HOMOSERINE_HOMOSERINE LACTONE EFFLUX PROTEIN"/>
    <property type="match status" value="1"/>
</dbReference>
<dbReference type="PATRIC" id="fig|279058.18.peg.1433"/>
<dbReference type="Proteomes" id="UP000071778">
    <property type="component" value="Chromosome"/>
</dbReference>
<keyword evidence="3" id="KW-1003">Cell membrane</keyword>
<comment type="subcellular location">
    <subcellularLocation>
        <location evidence="1">Cell membrane</location>
        <topology evidence="1">Multi-pass membrane protein</topology>
    </subcellularLocation>
</comment>
<keyword evidence="9" id="KW-1185">Reference proteome</keyword>
<evidence type="ECO:0000256" key="5">
    <source>
        <dbReference type="ARBA" id="ARBA00022989"/>
    </source>
</evidence>
<evidence type="ECO:0000256" key="7">
    <source>
        <dbReference type="SAM" id="Phobius"/>
    </source>
</evidence>
<dbReference type="GO" id="GO:0042970">
    <property type="term" value="F:homoserine transmembrane transporter activity"/>
    <property type="evidence" value="ECO:0007669"/>
    <property type="project" value="TreeGrafter"/>
</dbReference>
<dbReference type="Pfam" id="PF01810">
    <property type="entry name" value="LysE"/>
    <property type="match status" value="1"/>
</dbReference>
<evidence type="ECO:0000256" key="1">
    <source>
        <dbReference type="ARBA" id="ARBA00004651"/>
    </source>
</evidence>
<dbReference type="PIRSF" id="PIRSF006324">
    <property type="entry name" value="LeuE"/>
    <property type="match status" value="1"/>
</dbReference>
<feature type="transmembrane region" description="Helical" evidence="7">
    <location>
        <begin position="77"/>
        <end position="100"/>
    </location>
</feature>
<dbReference type="OrthoDB" id="9804822at2"/>
<dbReference type="InterPro" id="IPR001123">
    <property type="entry name" value="LeuE-type"/>
</dbReference>
<dbReference type="AlphaFoldDB" id="A0A127QGP7"/>
<name>A0A127QGP7_9BURK</name>
<evidence type="ECO:0000313" key="8">
    <source>
        <dbReference type="EMBL" id="AMP09239.1"/>
    </source>
</evidence>
<proteinExistence type="inferred from homology"/>
<reference evidence="8 9" key="1">
    <citation type="submission" date="2015-11" db="EMBL/GenBank/DDBJ databases">
        <title>Exploring the genomic traits of fungus-feeding bacterial genus Collimonas.</title>
        <authorList>
            <person name="Song C."/>
            <person name="Schmidt R."/>
            <person name="de Jager V."/>
            <person name="Krzyzanowska D."/>
            <person name="Jongedijk E."/>
            <person name="Cankar K."/>
            <person name="Beekwilder J."/>
            <person name="van Veen A."/>
            <person name="de Boer W."/>
            <person name="van Veen J.A."/>
            <person name="Garbeva P."/>
        </authorList>
    </citation>
    <scope>NUCLEOTIDE SEQUENCE [LARGE SCALE GENOMIC DNA]</scope>
    <source>
        <strain evidence="8 9">Ter282</strain>
    </source>
</reference>
<evidence type="ECO:0000256" key="4">
    <source>
        <dbReference type="ARBA" id="ARBA00022692"/>
    </source>
</evidence>
<feature type="transmembrane region" description="Helical" evidence="7">
    <location>
        <begin position="120"/>
        <end position="140"/>
    </location>
</feature>
<evidence type="ECO:0000256" key="3">
    <source>
        <dbReference type="ARBA" id="ARBA00022475"/>
    </source>
</evidence>
<comment type="similarity">
    <text evidence="2">Belongs to the Rht family.</text>
</comment>
<organism evidence="8 9">
    <name type="scientific">Collimonas arenae</name>
    <dbReference type="NCBI Taxonomy" id="279058"/>
    <lineage>
        <taxon>Bacteria</taxon>
        <taxon>Pseudomonadati</taxon>
        <taxon>Pseudomonadota</taxon>
        <taxon>Betaproteobacteria</taxon>
        <taxon>Burkholderiales</taxon>
        <taxon>Oxalobacteraceae</taxon>
        <taxon>Collimonas</taxon>
    </lineage>
</organism>
<evidence type="ECO:0000313" key="9">
    <source>
        <dbReference type="Proteomes" id="UP000071778"/>
    </source>
</evidence>
<gene>
    <name evidence="8" type="ORF">CAter282_1450</name>
</gene>
<evidence type="ECO:0000256" key="6">
    <source>
        <dbReference type="ARBA" id="ARBA00023136"/>
    </source>
</evidence>
<dbReference type="PANTHER" id="PTHR30086">
    <property type="entry name" value="ARGININE EXPORTER PROTEIN ARGO"/>
    <property type="match status" value="1"/>
</dbReference>
<keyword evidence="4 7" id="KW-0812">Transmembrane</keyword>
<accession>A0A127QGP7</accession>
<keyword evidence="6 7" id="KW-0472">Membrane</keyword>
<feature type="transmembrane region" description="Helical" evidence="7">
    <location>
        <begin position="152"/>
        <end position="173"/>
    </location>
</feature>
<evidence type="ECO:0000256" key="2">
    <source>
        <dbReference type="ARBA" id="ARBA00007928"/>
    </source>
</evidence>